<dbReference type="Proteomes" id="UP001153636">
    <property type="component" value="Chromosome 1"/>
</dbReference>
<sequence length="158" mass="18410">MKATPKPIPTIIVDAARQSNELDRIHSLLGRNSTTALHSDVHLLPTIDICTLEFPDNYTLQHTMKSRINACNLKKMYEQSQLLVEKDRLERIATLPDLVVPSNRHIRHQRQHMVAKLSEDNENNDYDIRSRIVGYKVVVRHEDMQNFTNKLNFSMTHR</sequence>
<dbReference type="EMBL" id="OV651813">
    <property type="protein sequence ID" value="CAH1099494.1"/>
    <property type="molecule type" value="Genomic_DNA"/>
</dbReference>
<gene>
    <name evidence="1" type="ORF">PSYICH_LOCUS590</name>
</gene>
<keyword evidence="2" id="KW-1185">Reference proteome</keyword>
<evidence type="ECO:0000313" key="1">
    <source>
        <dbReference type="EMBL" id="CAH1099494.1"/>
    </source>
</evidence>
<dbReference type="AlphaFoldDB" id="A0A9P0CCI8"/>
<organism evidence="1 2">
    <name type="scientific">Psylliodes chrysocephalus</name>
    <dbReference type="NCBI Taxonomy" id="3402493"/>
    <lineage>
        <taxon>Eukaryota</taxon>
        <taxon>Metazoa</taxon>
        <taxon>Ecdysozoa</taxon>
        <taxon>Arthropoda</taxon>
        <taxon>Hexapoda</taxon>
        <taxon>Insecta</taxon>
        <taxon>Pterygota</taxon>
        <taxon>Neoptera</taxon>
        <taxon>Endopterygota</taxon>
        <taxon>Coleoptera</taxon>
        <taxon>Polyphaga</taxon>
        <taxon>Cucujiformia</taxon>
        <taxon>Chrysomeloidea</taxon>
        <taxon>Chrysomelidae</taxon>
        <taxon>Galerucinae</taxon>
        <taxon>Alticini</taxon>
        <taxon>Psylliodes</taxon>
    </lineage>
</organism>
<protein>
    <submittedName>
        <fullName evidence="1">Uncharacterized protein</fullName>
    </submittedName>
</protein>
<accession>A0A9P0CCI8</accession>
<reference evidence="1" key="1">
    <citation type="submission" date="2022-01" db="EMBL/GenBank/DDBJ databases">
        <authorList>
            <person name="King R."/>
        </authorList>
    </citation>
    <scope>NUCLEOTIDE SEQUENCE</scope>
</reference>
<evidence type="ECO:0000313" key="2">
    <source>
        <dbReference type="Proteomes" id="UP001153636"/>
    </source>
</evidence>
<dbReference type="OrthoDB" id="6287506at2759"/>
<name>A0A9P0CCI8_9CUCU</name>
<proteinExistence type="predicted"/>